<dbReference type="SUPFAM" id="SSF102405">
    <property type="entry name" value="MCP/YpsA-like"/>
    <property type="match status" value="1"/>
</dbReference>
<dbReference type="InterPro" id="IPR003488">
    <property type="entry name" value="DprA"/>
</dbReference>
<dbReference type="EMBL" id="PRLK01000003">
    <property type="protein sequence ID" value="RYC72733.1"/>
    <property type="molecule type" value="Genomic_DNA"/>
</dbReference>
<dbReference type="Gene3D" id="3.40.50.450">
    <property type="match status" value="1"/>
</dbReference>
<proteinExistence type="inferred from homology"/>
<dbReference type="PANTHER" id="PTHR43022:SF1">
    <property type="entry name" value="PROTEIN SMF"/>
    <property type="match status" value="1"/>
</dbReference>
<dbReference type="Pfam" id="PF02481">
    <property type="entry name" value="DNA_processg_A"/>
    <property type="match status" value="1"/>
</dbReference>
<sequence length="287" mass="31224">MNIKTFRPEKYEYTKILSNISDCPSELFYKGTLPNKRIKTVAIVGSRKPTAYGRNIANKIANRLAEVGIVVISGLALGIDSVAHRGALERDGLTIAVLANGLDMVYPAMHRSLAERIISSGGAIISEYPINTKPLPWQFLARNRIISGLADVIVVVEAAKRSGTLSTASHGINQGKEVFAVPGNITSPYSEGCNHLIKMGATPLIDIDEFIKYLVPEVDAKSKQAYLPIGNNDIENFIINKLRDGEVDGDEIFSGLNISISEFNQALTMLEIKGIIKSQGGNRWNLG</sequence>
<feature type="domain" description="Smf/DprA SLOG" evidence="2">
    <location>
        <begin position="9"/>
        <end position="213"/>
    </location>
</feature>
<organism evidence="3 4">
    <name type="scientific">Candidatus Nanogingivalis gingivitcus</name>
    <dbReference type="NCBI Taxonomy" id="2171992"/>
    <lineage>
        <taxon>Bacteria</taxon>
        <taxon>Candidatus Saccharimonadota</taxon>
        <taxon>Candidatus Nanosyncoccalia</taxon>
        <taxon>Candidatus Nanogingivales</taxon>
        <taxon>Candidatus Nanogingivalaceae</taxon>
        <taxon>Candidatus Nanogingivalis</taxon>
    </lineage>
</organism>
<dbReference type="InterPro" id="IPR057666">
    <property type="entry name" value="DrpA_SLOG"/>
</dbReference>
<evidence type="ECO:0000256" key="1">
    <source>
        <dbReference type="ARBA" id="ARBA00006525"/>
    </source>
</evidence>
<protein>
    <submittedName>
        <fullName evidence="3">DNA processing protein DprA</fullName>
    </submittedName>
</protein>
<comment type="similarity">
    <text evidence="1">Belongs to the DprA/Smf family.</text>
</comment>
<keyword evidence="4" id="KW-1185">Reference proteome</keyword>
<reference evidence="3 4" key="2">
    <citation type="journal article" date="2020" name="Cell Rep.">
        <title>Acquisition and Adaptation of Ultra-small Parasitic Reduced Genome Bacteria to Mammalian Hosts.</title>
        <authorList>
            <person name="McLean J.S."/>
            <person name="Bor B."/>
            <person name="Kerns K.A."/>
            <person name="Liu Q."/>
            <person name="To T.T."/>
            <person name="Solden L."/>
            <person name="Hendrickson E.L."/>
            <person name="Wrighton K."/>
            <person name="Shi W."/>
            <person name="He X."/>
        </authorList>
    </citation>
    <scope>NUCLEOTIDE SEQUENCE [LARGE SCALE GENOMIC DNA]</scope>
    <source>
        <strain evidence="3 4">TM7_CMJM_G6_1_HOT_870</strain>
    </source>
</reference>
<gene>
    <name evidence="3" type="primary">dprA</name>
    <name evidence="3" type="ORF">G6CMJM_00225</name>
</gene>
<dbReference type="Gene3D" id="1.10.10.10">
    <property type="entry name" value="Winged helix-like DNA-binding domain superfamily/Winged helix DNA-binding domain"/>
    <property type="match status" value="1"/>
</dbReference>
<comment type="caution">
    <text evidence="3">The sequence shown here is derived from an EMBL/GenBank/DDBJ whole genome shotgun (WGS) entry which is preliminary data.</text>
</comment>
<dbReference type="NCBIfam" id="TIGR00732">
    <property type="entry name" value="dprA"/>
    <property type="match status" value="1"/>
</dbReference>
<reference evidence="3 4" key="1">
    <citation type="journal article" date="2018" name="bioRxiv">
        <title>Evidence of independent acquisition and adaption of ultra-small bacteria to human hosts across the highly diverse yet reduced genomes of the phylum Saccharibacteria.</title>
        <authorList>
            <person name="McLean J.S."/>
            <person name="Bor B."/>
            <person name="To T.T."/>
            <person name="Liu Q."/>
            <person name="Kearns K.A."/>
            <person name="Solden L.M."/>
            <person name="Wrighton K.C."/>
            <person name="He X."/>
            <person name="Shi W."/>
        </authorList>
    </citation>
    <scope>NUCLEOTIDE SEQUENCE [LARGE SCALE GENOMIC DNA]</scope>
    <source>
        <strain evidence="3 4">TM7_CMJM_G6_1_HOT_870</strain>
    </source>
</reference>
<evidence type="ECO:0000313" key="4">
    <source>
        <dbReference type="Proteomes" id="UP001190925"/>
    </source>
</evidence>
<evidence type="ECO:0000313" key="3">
    <source>
        <dbReference type="EMBL" id="RYC72733.1"/>
    </source>
</evidence>
<dbReference type="RefSeq" id="WP_129718647.1">
    <property type="nucleotide sequence ID" value="NZ_PRLK01000003.1"/>
</dbReference>
<dbReference type="InterPro" id="IPR036388">
    <property type="entry name" value="WH-like_DNA-bd_sf"/>
</dbReference>
<dbReference type="PANTHER" id="PTHR43022">
    <property type="entry name" value="PROTEIN SMF"/>
    <property type="match status" value="1"/>
</dbReference>
<accession>A0ABY0FII0</accession>
<evidence type="ECO:0000259" key="2">
    <source>
        <dbReference type="Pfam" id="PF02481"/>
    </source>
</evidence>
<dbReference type="Proteomes" id="UP001190925">
    <property type="component" value="Unassembled WGS sequence"/>
</dbReference>
<name>A0ABY0FII0_9BACT</name>